<organism evidence="1 2">
    <name type="scientific">Pyrenophora teres f. teres</name>
    <dbReference type="NCBI Taxonomy" id="97479"/>
    <lineage>
        <taxon>Eukaryota</taxon>
        <taxon>Fungi</taxon>
        <taxon>Dikarya</taxon>
        <taxon>Ascomycota</taxon>
        <taxon>Pezizomycotina</taxon>
        <taxon>Dothideomycetes</taxon>
        <taxon>Pleosporomycetidae</taxon>
        <taxon>Pleosporales</taxon>
        <taxon>Pleosporineae</taxon>
        <taxon>Pleosporaceae</taxon>
        <taxon>Pyrenophora</taxon>
    </lineage>
</organism>
<dbReference type="AlphaFoldDB" id="A0A6S6VR81"/>
<reference evidence="1" key="1">
    <citation type="submission" date="2021-02" db="EMBL/GenBank/DDBJ databases">
        <authorList>
            <person name="Syme A R."/>
            <person name="Syme A R."/>
            <person name="Moolhuijzen P."/>
        </authorList>
    </citation>
    <scope>NUCLEOTIDE SEQUENCE</scope>
    <source>
        <strain evidence="1">W1-1</strain>
    </source>
</reference>
<proteinExistence type="predicted"/>
<protein>
    <submittedName>
        <fullName evidence="1">IBR domain protein</fullName>
    </submittedName>
</protein>
<name>A0A6S6VR81_9PLEO</name>
<accession>A0A6S6VR81</accession>
<dbReference type="Proteomes" id="UP000472372">
    <property type="component" value="Chromosome 1"/>
</dbReference>
<evidence type="ECO:0000313" key="2">
    <source>
        <dbReference type="Proteomes" id="UP000472372"/>
    </source>
</evidence>
<gene>
    <name evidence="1" type="ORF">PTTW11_00953</name>
</gene>
<dbReference type="EMBL" id="HG992977">
    <property type="protein sequence ID" value="CAE6999789.1"/>
    <property type="molecule type" value="Genomic_DNA"/>
</dbReference>
<evidence type="ECO:0000313" key="1">
    <source>
        <dbReference type="EMBL" id="CAE6999789.1"/>
    </source>
</evidence>
<sequence length="191" mass="21200">MSVLSQQASHACHLDDEIVALSLQLEEISYREETNKAKYTADKVPDLEIAYASYLAEIEAYLAFLKDVKLAHSIASAVDADAEAIAELAQVEEQAQQDRRVAVQMSSDDPDLEAPPPYAEVARDDSIEDDEVIRRITALLSSEHDAHDALENEPGPSVSYTQRQADAMGKLARNQFECIACRDEFRFADII</sequence>